<reference evidence="2" key="1">
    <citation type="submission" date="2020-07" db="EMBL/GenBank/DDBJ databases">
        <title>Huge and variable diversity of episymbiotic CPR bacteria and DPANN archaea in groundwater ecosystems.</title>
        <authorList>
            <person name="He C.Y."/>
            <person name="Keren R."/>
            <person name="Whittaker M."/>
            <person name="Farag I.F."/>
            <person name="Doudna J."/>
            <person name="Cate J.H.D."/>
            <person name="Banfield J.F."/>
        </authorList>
    </citation>
    <scope>NUCLEOTIDE SEQUENCE</scope>
    <source>
        <strain evidence="2">NC_groundwater_1813_Pr3_B-0.1um_71_17</strain>
    </source>
</reference>
<dbReference type="NCBIfam" id="TIGR01488">
    <property type="entry name" value="HAD-SF-IB"/>
    <property type="match status" value="1"/>
</dbReference>
<name>A0A933W467_UNCEI</name>
<feature type="compositionally biased region" description="Low complexity" evidence="1">
    <location>
        <begin position="223"/>
        <end position="235"/>
    </location>
</feature>
<dbReference type="EMBL" id="JACRIW010000103">
    <property type="protein sequence ID" value="MBI5170713.1"/>
    <property type="molecule type" value="Genomic_DNA"/>
</dbReference>
<gene>
    <name evidence="2" type="ORF">HZA61_14585</name>
</gene>
<dbReference type="GO" id="GO:0006564">
    <property type="term" value="P:L-serine biosynthetic process"/>
    <property type="evidence" value="ECO:0007669"/>
    <property type="project" value="TreeGrafter"/>
</dbReference>
<evidence type="ECO:0000313" key="3">
    <source>
        <dbReference type="Proteomes" id="UP000696931"/>
    </source>
</evidence>
<dbReference type="Gene3D" id="3.40.50.1000">
    <property type="entry name" value="HAD superfamily/HAD-like"/>
    <property type="match status" value="1"/>
</dbReference>
<dbReference type="GO" id="GO:0000287">
    <property type="term" value="F:magnesium ion binding"/>
    <property type="evidence" value="ECO:0007669"/>
    <property type="project" value="TreeGrafter"/>
</dbReference>
<organism evidence="2 3">
    <name type="scientific">Eiseniibacteriota bacterium</name>
    <dbReference type="NCBI Taxonomy" id="2212470"/>
    <lineage>
        <taxon>Bacteria</taxon>
        <taxon>Candidatus Eiseniibacteriota</taxon>
    </lineage>
</organism>
<accession>A0A933W467</accession>
<dbReference type="Pfam" id="PF12710">
    <property type="entry name" value="HAD"/>
    <property type="match status" value="1"/>
</dbReference>
<dbReference type="AlphaFoldDB" id="A0A933W467"/>
<dbReference type="SUPFAM" id="SSF56784">
    <property type="entry name" value="HAD-like"/>
    <property type="match status" value="1"/>
</dbReference>
<dbReference type="GO" id="GO:0036424">
    <property type="term" value="F:L-phosphoserine phosphatase activity"/>
    <property type="evidence" value="ECO:0007669"/>
    <property type="project" value="TreeGrafter"/>
</dbReference>
<dbReference type="InterPro" id="IPR050582">
    <property type="entry name" value="HAD-like_SerB"/>
</dbReference>
<dbReference type="GO" id="GO:0005737">
    <property type="term" value="C:cytoplasm"/>
    <property type="evidence" value="ECO:0007669"/>
    <property type="project" value="TreeGrafter"/>
</dbReference>
<sequence length="235" mass="26276">MPFAYLCDFDGTISPEDIGAAFVRRFSAGRDAERDALLEEWFAGGLGHRELTRRECELITATEEDAIAFGRTFKLDPHFAPFVREALGRGDSVMVVSEGFDFYVRDHLARAGFPELPWASNRAVFEGDRVHPEHPFADPACSSCGNCKAQHVRRYRGRGFHTVLVGDGLSDRCGAKAADTVLARGDLQKWCERERMPHVTFENFADVAEFARRQDLSAPLPRPSRTTSRSGPRGR</sequence>
<dbReference type="Gene3D" id="3.90.1470.20">
    <property type="match status" value="1"/>
</dbReference>
<feature type="region of interest" description="Disordered" evidence="1">
    <location>
        <begin position="215"/>
        <end position="235"/>
    </location>
</feature>
<protein>
    <submittedName>
        <fullName evidence="2">HAD-IB family phosphatase</fullName>
    </submittedName>
</protein>
<dbReference type="Proteomes" id="UP000696931">
    <property type="component" value="Unassembled WGS sequence"/>
</dbReference>
<dbReference type="PANTHER" id="PTHR43344">
    <property type="entry name" value="PHOSPHOSERINE PHOSPHATASE"/>
    <property type="match status" value="1"/>
</dbReference>
<dbReference type="InterPro" id="IPR036412">
    <property type="entry name" value="HAD-like_sf"/>
</dbReference>
<evidence type="ECO:0000256" key="1">
    <source>
        <dbReference type="SAM" id="MobiDB-lite"/>
    </source>
</evidence>
<dbReference type="InterPro" id="IPR023214">
    <property type="entry name" value="HAD_sf"/>
</dbReference>
<evidence type="ECO:0000313" key="2">
    <source>
        <dbReference type="EMBL" id="MBI5170713.1"/>
    </source>
</evidence>
<dbReference type="PANTHER" id="PTHR43344:SF21">
    <property type="entry name" value="POLYOL PHOSPHATE PHOSPHATASE PYP1"/>
    <property type="match status" value="1"/>
</dbReference>
<proteinExistence type="predicted"/>
<comment type="caution">
    <text evidence="2">The sequence shown here is derived from an EMBL/GenBank/DDBJ whole genome shotgun (WGS) entry which is preliminary data.</text>
</comment>